<feature type="transmembrane region" description="Helical" evidence="1">
    <location>
        <begin position="6"/>
        <end position="25"/>
    </location>
</feature>
<evidence type="ECO:0000256" key="1">
    <source>
        <dbReference type="SAM" id="Phobius"/>
    </source>
</evidence>
<gene>
    <name evidence="2" type="ORF">CEXT_759761</name>
</gene>
<reference evidence="2 3" key="1">
    <citation type="submission" date="2021-06" db="EMBL/GenBank/DDBJ databases">
        <title>Caerostris extrusa draft genome.</title>
        <authorList>
            <person name="Kono N."/>
            <person name="Arakawa K."/>
        </authorList>
    </citation>
    <scope>NUCLEOTIDE SEQUENCE [LARGE SCALE GENOMIC DNA]</scope>
</reference>
<dbReference type="EMBL" id="BPLR01002528">
    <property type="protein sequence ID" value="GIX74800.1"/>
    <property type="molecule type" value="Genomic_DNA"/>
</dbReference>
<organism evidence="2 3">
    <name type="scientific">Caerostris extrusa</name>
    <name type="common">Bark spider</name>
    <name type="synonym">Caerostris bankana</name>
    <dbReference type="NCBI Taxonomy" id="172846"/>
    <lineage>
        <taxon>Eukaryota</taxon>
        <taxon>Metazoa</taxon>
        <taxon>Ecdysozoa</taxon>
        <taxon>Arthropoda</taxon>
        <taxon>Chelicerata</taxon>
        <taxon>Arachnida</taxon>
        <taxon>Araneae</taxon>
        <taxon>Araneomorphae</taxon>
        <taxon>Entelegynae</taxon>
        <taxon>Araneoidea</taxon>
        <taxon>Araneidae</taxon>
        <taxon>Caerostris</taxon>
    </lineage>
</organism>
<keyword evidence="1" id="KW-1133">Transmembrane helix</keyword>
<proteinExistence type="predicted"/>
<comment type="caution">
    <text evidence="2">The sequence shown here is derived from an EMBL/GenBank/DDBJ whole genome shotgun (WGS) entry which is preliminary data.</text>
</comment>
<name>A0AAV4MQX7_CAEEX</name>
<sequence length="86" mass="10168">MYYHSVLVHQVTIVGVQLSWMALYLNGTNPGRAIHIKMVLQTIIPGYWAIWQMSVRLVSNRWFKYIFIGLRTDFEGRFIAERYSSQ</sequence>
<protein>
    <submittedName>
        <fullName evidence="2">Uncharacterized protein</fullName>
    </submittedName>
</protein>
<dbReference type="Proteomes" id="UP001054945">
    <property type="component" value="Unassembled WGS sequence"/>
</dbReference>
<dbReference type="AlphaFoldDB" id="A0AAV4MQX7"/>
<keyword evidence="3" id="KW-1185">Reference proteome</keyword>
<keyword evidence="1" id="KW-0472">Membrane</keyword>
<evidence type="ECO:0000313" key="3">
    <source>
        <dbReference type="Proteomes" id="UP001054945"/>
    </source>
</evidence>
<keyword evidence="1" id="KW-0812">Transmembrane</keyword>
<accession>A0AAV4MQX7</accession>
<evidence type="ECO:0000313" key="2">
    <source>
        <dbReference type="EMBL" id="GIX74800.1"/>
    </source>
</evidence>